<name>A0A066VNK8_TILAU</name>
<feature type="compositionally biased region" description="Polar residues" evidence="2">
    <location>
        <begin position="303"/>
        <end position="330"/>
    </location>
</feature>
<evidence type="ECO:0000256" key="1">
    <source>
        <dbReference type="SAM" id="Coils"/>
    </source>
</evidence>
<sequence>MATLERSRPVREALPPAVLEEAYADAVSREAERTRLLEHLIVPLGEPKLATTAITTASLPELNLASLLTTTLTATPPQQHTVDQLEYPRNAASSLVSPIARDLVEDGEGEEEEEEEVLETLKDEHEDIFQDAHEADSDVQTDVGLQVIQLSSAVLDTMDHLLDALQETCASNFINDARRSIATIKSPAAEDDQTALQSLEACTHALQQISNSPYLNEDVLLLRTLYSLFNALSDVSLEPPEEGSLTPNQSSSPGKLKRRDSGVTLPGCSDELRDPFQDRSEVDGLGGLLRSIASFERHAGHAPSQSSSIWPNHSIDSPKSSPSQIELQETSSKEATHQSNLMTDLTIVLDLLFQVKTQVSYRRNRLRSQEMQTSPRALSHRGSIASSILSSSVNARDGDGPDASNGHLSRASLLSSTMTAAGGSMTDSKLEQSLSMLSLGTGTFGESSIQPPRYSDELHGFSSDMLSTAEKPIWEYQDSRQSQEALPASRETPLGMSSAPLSPIQDSTSAYGARTVQDLQILEASIDRAYSAIPQLADQRANHRPGQARELAISTLLDRMVGTPRMEDQRASPPRTPPISGAHASISDHNAETSKAGRSSSRRLSGANLRRRFSVGMFVSSVRAQSSIASLSDREKGKEKMSNMGDAVSSPLAEPSASRTAAHARNCSASVARANKDCFEEDILQLLSMNNARSRMMNQDAPMRPGPKASIVSPHVQSSISSVQYGSDAEATMSANNGMGSQTGRSLVRNEASAPDPGNIITSVGPHDTRDSANLQGAPQQGYSCVFSEWQTNIGAAVIMAWSPDGPVQGALTVIDPTTLAISLIQPSITLALRAPEYLRFECPQQADLSTTGRISLGRARGGVHQEELMASRVRAHQLRSISGLECKSCATTITSFTDACRCLPLPSEGWEELVDAWMCHDDQLLNATVLQGKSAISGGDSSNSTIFVSDFWFRVPISLVQLAEDVADPNLVGSEREWHRV</sequence>
<dbReference type="OrthoDB" id="66510at2759"/>
<keyword evidence="4" id="KW-1185">Reference proteome</keyword>
<feature type="region of interest" description="Disordered" evidence="2">
    <location>
        <begin position="301"/>
        <end position="337"/>
    </location>
</feature>
<feature type="coiled-coil region" evidence="1">
    <location>
        <begin position="104"/>
        <end position="131"/>
    </location>
</feature>
<dbReference type="Pfam" id="PF09814">
    <property type="entry name" value="HECT_2"/>
    <property type="match status" value="1"/>
</dbReference>
<dbReference type="RefSeq" id="XP_013242346.1">
    <property type="nucleotide sequence ID" value="XM_013386892.1"/>
</dbReference>
<feature type="compositionally biased region" description="Basic and acidic residues" evidence="2">
    <location>
        <begin position="270"/>
        <end position="279"/>
    </location>
</feature>
<evidence type="ECO:0000256" key="2">
    <source>
        <dbReference type="SAM" id="MobiDB-lite"/>
    </source>
</evidence>
<feature type="region of interest" description="Disordered" evidence="2">
    <location>
        <begin position="237"/>
        <end position="279"/>
    </location>
</feature>
<organism evidence="3 4">
    <name type="scientific">Tilletiaria anomala (strain ATCC 24038 / CBS 436.72 / UBC 951)</name>
    <dbReference type="NCBI Taxonomy" id="1037660"/>
    <lineage>
        <taxon>Eukaryota</taxon>
        <taxon>Fungi</taxon>
        <taxon>Dikarya</taxon>
        <taxon>Basidiomycota</taxon>
        <taxon>Ustilaginomycotina</taxon>
        <taxon>Exobasidiomycetes</taxon>
        <taxon>Georgefischeriales</taxon>
        <taxon>Tilletiariaceae</taxon>
        <taxon>Tilletiaria</taxon>
    </lineage>
</organism>
<protein>
    <submittedName>
        <fullName evidence="3">Uncharacterized protein</fullName>
    </submittedName>
</protein>
<feature type="compositionally biased region" description="Basic and acidic residues" evidence="2">
    <location>
        <begin position="632"/>
        <end position="641"/>
    </location>
</feature>
<dbReference type="AlphaFoldDB" id="A0A066VNK8"/>
<evidence type="ECO:0000313" key="3">
    <source>
        <dbReference type="EMBL" id="KDN43327.1"/>
    </source>
</evidence>
<dbReference type="InParanoid" id="A0A066VNK8"/>
<dbReference type="Proteomes" id="UP000027361">
    <property type="component" value="Unassembled WGS sequence"/>
</dbReference>
<feature type="region of interest" description="Disordered" evidence="2">
    <location>
        <begin position="749"/>
        <end position="776"/>
    </location>
</feature>
<dbReference type="GeneID" id="25266591"/>
<keyword evidence="1" id="KW-0175">Coiled coil</keyword>
<reference evidence="3 4" key="1">
    <citation type="submission" date="2014-05" db="EMBL/GenBank/DDBJ databases">
        <title>Draft genome sequence of a rare smut relative, Tilletiaria anomala UBC 951.</title>
        <authorList>
            <consortium name="DOE Joint Genome Institute"/>
            <person name="Toome M."/>
            <person name="Kuo A."/>
            <person name="Henrissat B."/>
            <person name="Lipzen A."/>
            <person name="Tritt A."/>
            <person name="Yoshinaga Y."/>
            <person name="Zane M."/>
            <person name="Barry K."/>
            <person name="Grigoriev I.V."/>
            <person name="Spatafora J.W."/>
            <person name="Aimea M.C."/>
        </authorList>
    </citation>
    <scope>NUCLEOTIDE SEQUENCE [LARGE SCALE GENOMIC DNA]</scope>
    <source>
        <strain evidence="3 4">UBC 951</strain>
    </source>
</reference>
<comment type="caution">
    <text evidence="3">The sequence shown here is derived from an EMBL/GenBank/DDBJ whole genome shotgun (WGS) entry which is preliminary data.</text>
</comment>
<dbReference type="STRING" id="1037660.A0A066VNK8"/>
<dbReference type="HOGENOM" id="CLU_303305_0_0_1"/>
<feature type="region of interest" description="Disordered" evidence="2">
    <location>
        <begin position="363"/>
        <end position="383"/>
    </location>
</feature>
<feature type="region of interest" description="Disordered" evidence="2">
    <location>
        <begin position="560"/>
        <end position="605"/>
    </location>
</feature>
<feature type="region of interest" description="Disordered" evidence="2">
    <location>
        <begin position="626"/>
        <end position="652"/>
    </location>
</feature>
<dbReference type="EMBL" id="JMSN01000062">
    <property type="protein sequence ID" value="KDN43327.1"/>
    <property type="molecule type" value="Genomic_DNA"/>
</dbReference>
<gene>
    <name evidence="3" type="ORF">K437DRAFT_274936</name>
</gene>
<dbReference type="InterPro" id="IPR019193">
    <property type="entry name" value="UBQ-conj_enz_E2-bd_prot"/>
</dbReference>
<accession>A0A066VNK8</accession>
<proteinExistence type="predicted"/>
<feature type="region of interest" description="Disordered" evidence="2">
    <location>
        <begin position="477"/>
        <end position="506"/>
    </location>
</feature>
<feature type="compositionally biased region" description="Low complexity" evidence="2">
    <location>
        <begin position="596"/>
        <end position="605"/>
    </location>
</feature>
<evidence type="ECO:0000313" key="4">
    <source>
        <dbReference type="Proteomes" id="UP000027361"/>
    </source>
</evidence>